<protein>
    <recommendedName>
        <fullName evidence="6">Ankyrin</fullName>
    </recommendedName>
</protein>
<feature type="repeat" description="ANK" evidence="3">
    <location>
        <begin position="5"/>
        <end position="37"/>
    </location>
</feature>
<evidence type="ECO:0000313" key="5">
    <source>
        <dbReference type="Proteomes" id="UP001497444"/>
    </source>
</evidence>
<feature type="non-terminal residue" evidence="4">
    <location>
        <position position="1"/>
    </location>
</feature>
<dbReference type="PROSITE" id="PS50088">
    <property type="entry name" value="ANK_REPEAT"/>
    <property type="match status" value="2"/>
</dbReference>
<dbReference type="PROSITE" id="PS50297">
    <property type="entry name" value="ANK_REP_REGION"/>
    <property type="match status" value="2"/>
</dbReference>
<keyword evidence="1" id="KW-0677">Repeat</keyword>
<dbReference type="Pfam" id="PF12796">
    <property type="entry name" value="Ank_2"/>
    <property type="match status" value="1"/>
</dbReference>
<keyword evidence="2 3" id="KW-0040">ANK repeat</keyword>
<dbReference type="PANTHER" id="PTHR24171:SF10">
    <property type="entry name" value="ANKYRIN REPEAT DOMAIN-CONTAINING PROTEIN 29-LIKE"/>
    <property type="match status" value="1"/>
</dbReference>
<comment type="caution">
    <text evidence="4">The sequence shown here is derived from an EMBL/GenBank/DDBJ whole genome shotgun (WGS) entry which is preliminary data.</text>
</comment>
<dbReference type="InterPro" id="IPR002110">
    <property type="entry name" value="Ankyrin_rpt"/>
</dbReference>
<evidence type="ECO:0000313" key="4">
    <source>
        <dbReference type="EMBL" id="CAK9253192.1"/>
    </source>
</evidence>
<evidence type="ECO:0000256" key="1">
    <source>
        <dbReference type="ARBA" id="ARBA00022737"/>
    </source>
</evidence>
<evidence type="ECO:0000256" key="3">
    <source>
        <dbReference type="PROSITE-ProRule" id="PRU00023"/>
    </source>
</evidence>
<gene>
    <name evidence="4" type="ORF">CSSPJE1EN1_LOCUS28570</name>
</gene>
<evidence type="ECO:0000256" key="2">
    <source>
        <dbReference type="ARBA" id="ARBA00023043"/>
    </source>
</evidence>
<evidence type="ECO:0008006" key="6">
    <source>
        <dbReference type="Google" id="ProtNLM"/>
    </source>
</evidence>
<dbReference type="PANTHER" id="PTHR24171">
    <property type="entry name" value="ANKYRIN REPEAT DOMAIN-CONTAINING PROTEIN 39-RELATED"/>
    <property type="match status" value="1"/>
</dbReference>
<dbReference type="EMBL" id="CAXAQS010000794">
    <property type="protein sequence ID" value="CAK9253192.1"/>
    <property type="molecule type" value="Genomic_DNA"/>
</dbReference>
<dbReference type="InterPro" id="IPR036770">
    <property type="entry name" value="Ankyrin_rpt-contain_sf"/>
</dbReference>
<feature type="non-terminal residue" evidence="4">
    <location>
        <position position="64"/>
    </location>
</feature>
<sequence>AADNIGDTPLHRAAEKGHLDVVKYLVEKGADVKAANKYGYTPLHWAASSGKLDIVKYLVEKGAD</sequence>
<dbReference type="SMART" id="SM00248">
    <property type="entry name" value="ANK"/>
    <property type="match status" value="2"/>
</dbReference>
<accession>A0ABP0VFG2</accession>
<dbReference type="PRINTS" id="PR01415">
    <property type="entry name" value="ANKYRIN"/>
</dbReference>
<organism evidence="4 5">
    <name type="scientific">Sphagnum jensenii</name>
    <dbReference type="NCBI Taxonomy" id="128206"/>
    <lineage>
        <taxon>Eukaryota</taxon>
        <taxon>Viridiplantae</taxon>
        <taxon>Streptophyta</taxon>
        <taxon>Embryophyta</taxon>
        <taxon>Bryophyta</taxon>
        <taxon>Sphagnophytina</taxon>
        <taxon>Sphagnopsida</taxon>
        <taxon>Sphagnales</taxon>
        <taxon>Sphagnaceae</taxon>
        <taxon>Sphagnum</taxon>
    </lineage>
</organism>
<proteinExistence type="predicted"/>
<keyword evidence="5" id="KW-1185">Reference proteome</keyword>
<feature type="repeat" description="ANK" evidence="3">
    <location>
        <begin position="38"/>
        <end position="64"/>
    </location>
</feature>
<name>A0ABP0VFG2_9BRYO</name>
<reference evidence="4" key="1">
    <citation type="submission" date="2024-02" db="EMBL/GenBank/DDBJ databases">
        <authorList>
            <consortium name="ELIXIR-Norway"/>
            <consortium name="Elixir Norway"/>
        </authorList>
    </citation>
    <scope>NUCLEOTIDE SEQUENCE</scope>
</reference>
<dbReference type="Gene3D" id="1.25.40.20">
    <property type="entry name" value="Ankyrin repeat-containing domain"/>
    <property type="match status" value="1"/>
</dbReference>
<dbReference type="Proteomes" id="UP001497444">
    <property type="component" value="Unassembled WGS sequence"/>
</dbReference>
<dbReference type="SUPFAM" id="SSF48403">
    <property type="entry name" value="Ankyrin repeat"/>
    <property type="match status" value="1"/>
</dbReference>